<dbReference type="EMBL" id="JBHLUE010000011">
    <property type="protein sequence ID" value="MFC0565544.1"/>
    <property type="molecule type" value="Genomic_DNA"/>
</dbReference>
<keyword evidence="2" id="KW-0732">Signal</keyword>
<feature type="signal peptide" evidence="2">
    <location>
        <begin position="1"/>
        <end position="24"/>
    </location>
</feature>
<comment type="caution">
    <text evidence="3">The sequence shown here is derived from an EMBL/GenBank/DDBJ whole genome shotgun (WGS) entry which is preliminary data.</text>
</comment>
<organism evidence="3 4">
    <name type="scientific">Plantactinospora siamensis</name>
    <dbReference type="NCBI Taxonomy" id="555372"/>
    <lineage>
        <taxon>Bacteria</taxon>
        <taxon>Bacillati</taxon>
        <taxon>Actinomycetota</taxon>
        <taxon>Actinomycetes</taxon>
        <taxon>Micromonosporales</taxon>
        <taxon>Micromonosporaceae</taxon>
        <taxon>Plantactinospora</taxon>
    </lineage>
</organism>
<name>A0ABV6NXP4_9ACTN</name>
<feature type="compositionally biased region" description="Low complexity" evidence="1">
    <location>
        <begin position="77"/>
        <end position="90"/>
    </location>
</feature>
<feature type="chain" id="PRO_5047263203" evidence="2">
    <location>
        <begin position="25"/>
        <end position="448"/>
    </location>
</feature>
<dbReference type="Gene3D" id="2.60.40.3440">
    <property type="match status" value="1"/>
</dbReference>
<dbReference type="InterPro" id="IPR028994">
    <property type="entry name" value="Integrin_alpha_N"/>
</dbReference>
<dbReference type="Pfam" id="PF17963">
    <property type="entry name" value="Big_9"/>
    <property type="match status" value="1"/>
</dbReference>
<dbReference type="Proteomes" id="UP001589894">
    <property type="component" value="Unassembled WGS sequence"/>
</dbReference>
<dbReference type="SUPFAM" id="SSF69318">
    <property type="entry name" value="Integrin alpha N-terminal domain"/>
    <property type="match status" value="1"/>
</dbReference>
<proteinExistence type="predicted"/>
<dbReference type="RefSeq" id="WP_377339421.1">
    <property type="nucleotide sequence ID" value="NZ_JBHLUE010000011.1"/>
</dbReference>
<feature type="region of interest" description="Disordered" evidence="1">
    <location>
        <begin position="73"/>
        <end position="113"/>
    </location>
</feature>
<sequence>MPRRSGTALAVVLLMMLAAGPASAAAPRPSAPGLAGLPTLAPGQPLVLSPAQADAALAEARARAAEARAAEARAAEARAGQSRAVGAAAAPVPPPPPGPRPPGAHGQGDPIIGHYNADPYPDEAFLGTVGSTLCSVIVRYGTPGGGFGFPIAYVYLAPGLEPGGVVNCPDLGTAVDLNDDGFDELAVSWFAGPPRTVPYNLLVLRHDTFQPDFGLVANTIFQPSWMGTARFSPRGRDVYQVNDQLLGYVTYVSDGTGQLEPGPERWCSVPDRVQLRDFNLNGQQDALVTYILQCDDRSSGVVVVLDDGTFQRLHVDPTGVGTWTATIVDANGDRYPDVRTVRTQSGQVDIFINMGNGRFVLAPRAVNESFTVPGNRSSLLDVLANDYATPATTVSIVRPPRYGTARVTAGRAVAYTPGPGHPSSDSFGYRLTLNGRTSDATVSLRITG</sequence>
<protein>
    <submittedName>
        <fullName evidence="3">Ig-like domain-containing protein</fullName>
    </submittedName>
</protein>
<reference evidence="3 4" key="1">
    <citation type="submission" date="2024-09" db="EMBL/GenBank/DDBJ databases">
        <authorList>
            <person name="Sun Q."/>
            <person name="Mori K."/>
        </authorList>
    </citation>
    <scope>NUCLEOTIDE SEQUENCE [LARGE SCALE GENOMIC DNA]</scope>
    <source>
        <strain evidence="3 4">TBRC 2205</strain>
    </source>
</reference>
<evidence type="ECO:0000256" key="2">
    <source>
        <dbReference type="SAM" id="SignalP"/>
    </source>
</evidence>
<evidence type="ECO:0000313" key="3">
    <source>
        <dbReference type="EMBL" id="MFC0565544.1"/>
    </source>
</evidence>
<gene>
    <name evidence="3" type="ORF">ACFFHU_15555</name>
</gene>
<feature type="compositionally biased region" description="Pro residues" evidence="1">
    <location>
        <begin position="91"/>
        <end position="102"/>
    </location>
</feature>
<evidence type="ECO:0000256" key="1">
    <source>
        <dbReference type="SAM" id="MobiDB-lite"/>
    </source>
</evidence>
<keyword evidence="4" id="KW-1185">Reference proteome</keyword>
<accession>A0ABV6NXP4</accession>
<evidence type="ECO:0000313" key="4">
    <source>
        <dbReference type="Proteomes" id="UP001589894"/>
    </source>
</evidence>